<dbReference type="STRING" id="1513793.SAMN06296036_105211"/>
<dbReference type="Proteomes" id="UP000192907">
    <property type="component" value="Unassembled WGS sequence"/>
</dbReference>
<dbReference type="Gene3D" id="3.40.50.2000">
    <property type="entry name" value="Glycogen Phosphorylase B"/>
    <property type="match status" value="2"/>
</dbReference>
<dbReference type="GO" id="GO:0016740">
    <property type="term" value="F:transferase activity"/>
    <property type="evidence" value="ECO:0007669"/>
    <property type="project" value="UniProtKB-KW"/>
</dbReference>
<proteinExistence type="predicted"/>
<dbReference type="EMBL" id="FWZT01000005">
    <property type="protein sequence ID" value="SMF13110.1"/>
    <property type="molecule type" value="Genomic_DNA"/>
</dbReference>
<organism evidence="1 2">
    <name type="scientific">Pseudobacteriovorax antillogorgiicola</name>
    <dbReference type="NCBI Taxonomy" id="1513793"/>
    <lineage>
        <taxon>Bacteria</taxon>
        <taxon>Pseudomonadati</taxon>
        <taxon>Bdellovibrionota</taxon>
        <taxon>Oligoflexia</taxon>
        <taxon>Oligoflexales</taxon>
        <taxon>Pseudobacteriovoracaceae</taxon>
        <taxon>Pseudobacteriovorax</taxon>
    </lineage>
</organism>
<name>A0A1Y6BJ69_9BACT</name>
<evidence type="ECO:0000313" key="1">
    <source>
        <dbReference type="EMBL" id="SMF13110.1"/>
    </source>
</evidence>
<dbReference type="AlphaFoldDB" id="A0A1Y6BJ69"/>
<dbReference type="SUPFAM" id="SSF53756">
    <property type="entry name" value="UDP-Glycosyltransferase/glycogen phosphorylase"/>
    <property type="match status" value="1"/>
</dbReference>
<sequence>MTRVLIITASRVQPALTGGHQRTLQFARSLVKAGVDSRILSMAGRRADYGRQGIVKIPRQEDQVEEWVDLNFISGGLQFVMNCLGASRLWTQLPWPTSSVVEECLQWADILVFDFPFYNLSRFPAHLPKIMLSHNIEADLLKQGHILERRVLRPVVEGAELRAARGFDHIFACAPSDRDYYRFVGGEVTEIPNGMARLDLTWSDYQKARSELEVEENEFVLLFVGSRFGPNIDGLNELKSQLESYRRLCLEWNVKLKVVGSVSHPFQDDFVEGHGFVDSLETYLAAADVVVNPVNRGSGSNIKVFQALAAGKPLLSTPFGVRGLPGISHPGLKIYRSGRDILDAVSTWRHDQRSLFTSGQELRDRLGSAILMDGIVKERALPVITSLV</sequence>
<evidence type="ECO:0000313" key="2">
    <source>
        <dbReference type="Proteomes" id="UP000192907"/>
    </source>
</evidence>
<dbReference type="Pfam" id="PF13692">
    <property type="entry name" value="Glyco_trans_1_4"/>
    <property type="match status" value="1"/>
</dbReference>
<accession>A0A1Y6BJ69</accession>
<gene>
    <name evidence="1" type="ORF">SAMN06296036_105211</name>
</gene>
<keyword evidence="2" id="KW-1185">Reference proteome</keyword>
<dbReference type="OrthoDB" id="9807209at2"/>
<dbReference type="RefSeq" id="WP_132317289.1">
    <property type="nucleotide sequence ID" value="NZ_FWZT01000005.1"/>
</dbReference>
<protein>
    <submittedName>
        <fullName evidence="1">Glycosyltransferase involved in cell wall bisynthesis</fullName>
    </submittedName>
</protein>
<reference evidence="2" key="1">
    <citation type="submission" date="2017-04" db="EMBL/GenBank/DDBJ databases">
        <authorList>
            <person name="Varghese N."/>
            <person name="Submissions S."/>
        </authorList>
    </citation>
    <scope>NUCLEOTIDE SEQUENCE [LARGE SCALE GENOMIC DNA]</scope>
    <source>
        <strain evidence="2">RKEM611</strain>
    </source>
</reference>
<keyword evidence="1" id="KW-0808">Transferase</keyword>